<accession>L7JTN1</accession>
<name>L7JTN1_TRAHO</name>
<dbReference type="Proteomes" id="UP000011185">
    <property type="component" value="Unassembled WGS sequence"/>
</dbReference>
<sequence length="232" mass="27346">MVSFYRFFNFLYSVVFRHRGCSEIYTRTDSSEIGDSIRQLNEHLNLFKDMQEAILETEYHLIMDSGADLSNVSYSTLLYMLLYRIAEVGPFLKIIKMINEKYSFISSFNELFERCKVKYTPYRRILVASYSNKEFFKEFLIGLFSLFGVKSETIGELNGVMTKFYCLLFEHLEGTEFSLQFKDRFKTCIEELDKVHTDVFAQCSLSSLFDSFDNEEWENTFHVLLTDDSLSN</sequence>
<dbReference type="OrthoDB" id="10513416at2759"/>
<proteinExistence type="predicted"/>
<reference evidence="1 2" key="1">
    <citation type="journal article" date="2012" name="PLoS Pathog.">
        <title>The genome of the obligate intracellular parasite Trachipleistophora hominis: new insights into microsporidian genome dynamics and reductive evolution.</title>
        <authorList>
            <person name="Heinz E."/>
            <person name="Williams T.A."/>
            <person name="Nakjang S."/>
            <person name="Noel C.J."/>
            <person name="Swan D.C."/>
            <person name="Goldberg A.V."/>
            <person name="Harris S.R."/>
            <person name="Weinmaier T."/>
            <person name="Markert S."/>
            <person name="Becher D."/>
            <person name="Bernhardt J."/>
            <person name="Dagan T."/>
            <person name="Hacker C."/>
            <person name="Lucocq J.M."/>
            <person name="Schweder T."/>
            <person name="Rattei T."/>
            <person name="Hall N."/>
            <person name="Hirt R.P."/>
            <person name="Embley T.M."/>
        </authorList>
    </citation>
    <scope>NUCLEOTIDE SEQUENCE [LARGE SCALE GENOMIC DNA]</scope>
</reference>
<dbReference type="HOGENOM" id="CLU_1200606_0_0_1"/>
<dbReference type="VEuPathDB" id="MicrosporidiaDB:THOM_2298"/>
<evidence type="ECO:0000313" key="2">
    <source>
        <dbReference type="Proteomes" id="UP000011185"/>
    </source>
</evidence>
<organism evidence="1 2">
    <name type="scientific">Trachipleistophora hominis</name>
    <name type="common">Microsporidian parasite</name>
    <dbReference type="NCBI Taxonomy" id="72359"/>
    <lineage>
        <taxon>Eukaryota</taxon>
        <taxon>Fungi</taxon>
        <taxon>Fungi incertae sedis</taxon>
        <taxon>Microsporidia</taxon>
        <taxon>Pleistophoridae</taxon>
        <taxon>Trachipleistophora</taxon>
    </lineage>
</organism>
<dbReference type="AlphaFoldDB" id="L7JTN1"/>
<protein>
    <submittedName>
        <fullName evidence="1">Uncharacterized protein</fullName>
    </submittedName>
</protein>
<dbReference type="InParanoid" id="L7JTN1"/>
<gene>
    <name evidence="1" type="ORF">THOM_2298</name>
</gene>
<evidence type="ECO:0000313" key="1">
    <source>
        <dbReference type="EMBL" id="ELQ74769.1"/>
    </source>
</evidence>
<dbReference type="EMBL" id="JH994024">
    <property type="protein sequence ID" value="ELQ74769.1"/>
    <property type="molecule type" value="Genomic_DNA"/>
</dbReference>
<keyword evidence="2" id="KW-1185">Reference proteome</keyword>
<dbReference type="OMA" id="ASYSCKE"/>